<accession>A0ACC0AK70</accession>
<evidence type="ECO:0000313" key="1">
    <source>
        <dbReference type="EMBL" id="KAI5659896.1"/>
    </source>
</evidence>
<protein>
    <submittedName>
        <fullName evidence="1">Uncharacterized protein</fullName>
    </submittedName>
</protein>
<dbReference type="Proteomes" id="UP001060085">
    <property type="component" value="Linkage Group LG06"/>
</dbReference>
<sequence>MRSPRSLCVQKYNTTQNLPALHYCSLFLSTIIAITSVQQSAQILTRIIQSKMVRIQVKHHDNDCGELQFLYDCETSSTIEEITKDLTEIASLQLQIQCLGFRLLPPLSVLLHKNPQAIALHRAVSEATSYASKEQVLHGRPLSSRVLKDHIKIIEKEFAKNRNVLDFPESNLTQVLSDLELLHEDSIQLWWGGKQFMMGKTLCDYVGKNEKTKIVVGLQSHISNCCPLSDSASAGVSPSKFMP</sequence>
<comment type="caution">
    <text evidence="1">The sequence shown here is derived from an EMBL/GenBank/DDBJ whole genome shotgun (WGS) entry which is preliminary data.</text>
</comment>
<evidence type="ECO:0000313" key="2">
    <source>
        <dbReference type="Proteomes" id="UP001060085"/>
    </source>
</evidence>
<name>A0ACC0AK70_CATRO</name>
<organism evidence="1 2">
    <name type="scientific">Catharanthus roseus</name>
    <name type="common">Madagascar periwinkle</name>
    <name type="synonym">Vinca rosea</name>
    <dbReference type="NCBI Taxonomy" id="4058"/>
    <lineage>
        <taxon>Eukaryota</taxon>
        <taxon>Viridiplantae</taxon>
        <taxon>Streptophyta</taxon>
        <taxon>Embryophyta</taxon>
        <taxon>Tracheophyta</taxon>
        <taxon>Spermatophyta</taxon>
        <taxon>Magnoliopsida</taxon>
        <taxon>eudicotyledons</taxon>
        <taxon>Gunneridae</taxon>
        <taxon>Pentapetalae</taxon>
        <taxon>asterids</taxon>
        <taxon>lamiids</taxon>
        <taxon>Gentianales</taxon>
        <taxon>Apocynaceae</taxon>
        <taxon>Rauvolfioideae</taxon>
        <taxon>Vinceae</taxon>
        <taxon>Catharanthinae</taxon>
        <taxon>Catharanthus</taxon>
    </lineage>
</organism>
<proteinExistence type="predicted"/>
<dbReference type="EMBL" id="CM044706">
    <property type="protein sequence ID" value="KAI5659896.1"/>
    <property type="molecule type" value="Genomic_DNA"/>
</dbReference>
<keyword evidence="2" id="KW-1185">Reference proteome</keyword>
<reference evidence="2" key="1">
    <citation type="journal article" date="2023" name="Nat. Plants">
        <title>Single-cell RNA sequencing provides a high-resolution roadmap for understanding the multicellular compartmentation of specialized metabolism.</title>
        <authorList>
            <person name="Sun S."/>
            <person name="Shen X."/>
            <person name="Li Y."/>
            <person name="Li Y."/>
            <person name="Wang S."/>
            <person name="Li R."/>
            <person name="Zhang H."/>
            <person name="Shen G."/>
            <person name="Guo B."/>
            <person name="Wei J."/>
            <person name="Xu J."/>
            <person name="St-Pierre B."/>
            <person name="Chen S."/>
            <person name="Sun C."/>
        </authorList>
    </citation>
    <scope>NUCLEOTIDE SEQUENCE [LARGE SCALE GENOMIC DNA]</scope>
</reference>
<gene>
    <name evidence="1" type="ORF">M9H77_28689</name>
</gene>